<feature type="non-terminal residue" evidence="1">
    <location>
        <position position="111"/>
    </location>
</feature>
<name>A0A0A9WWH7_LYGHE</name>
<dbReference type="EMBL" id="GBHO01031525">
    <property type="protein sequence ID" value="JAG12079.1"/>
    <property type="molecule type" value="Transcribed_RNA"/>
</dbReference>
<reference evidence="1" key="2">
    <citation type="submission" date="2014-07" db="EMBL/GenBank/DDBJ databases">
        <authorList>
            <person name="Hull J."/>
        </authorList>
    </citation>
    <scope>NUCLEOTIDE SEQUENCE</scope>
</reference>
<evidence type="ECO:0000313" key="1">
    <source>
        <dbReference type="EMBL" id="JAG12079.1"/>
    </source>
</evidence>
<dbReference type="AlphaFoldDB" id="A0A0A9WWH7"/>
<reference evidence="1" key="1">
    <citation type="journal article" date="2014" name="PLoS ONE">
        <title>Transcriptome-Based Identification of ABC Transporters in the Western Tarnished Plant Bug Lygus hesperus.</title>
        <authorList>
            <person name="Hull J.J."/>
            <person name="Chaney K."/>
            <person name="Geib S.M."/>
            <person name="Fabrick J.A."/>
            <person name="Brent C.S."/>
            <person name="Walsh D."/>
            <person name="Lavine L.C."/>
        </authorList>
    </citation>
    <scope>NUCLEOTIDE SEQUENCE</scope>
</reference>
<gene>
    <name evidence="1" type="primary">FREM2_3</name>
    <name evidence="1" type="ORF">CM83_4296</name>
</gene>
<organism evidence="1">
    <name type="scientific">Lygus hesperus</name>
    <name type="common">Western plant bug</name>
    <dbReference type="NCBI Taxonomy" id="30085"/>
    <lineage>
        <taxon>Eukaryota</taxon>
        <taxon>Metazoa</taxon>
        <taxon>Ecdysozoa</taxon>
        <taxon>Arthropoda</taxon>
        <taxon>Hexapoda</taxon>
        <taxon>Insecta</taxon>
        <taxon>Pterygota</taxon>
        <taxon>Neoptera</taxon>
        <taxon>Paraneoptera</taxon>
        <taxon>Hemiptera</taxon>
        <taxon>Heteroptera</taxon>
        <taxon>Panheteroptera</taxon>
        <taxon>Cimicomorpha</taxon>
        <taxon>Miridae</taxon>
        <taxon>Mirini</taxon>
        <taxon>Lygus</taxon>
    </lineage>
</organism>
<protein>
    <submittedName>
        <fullName evidence="1">FRAS1-related extracellular matrix protein 2</fullName>
    </submittedName>
</protein>
<feature type="non-terminal residue" evidence="1">
    <location>
        <position position="1"/>
    </location>
</feature>
<proteinExistence type="predicted"/>
<accession>A0A0A9WWH7</accession>
<sequence length="111" mass="12481">YICAGRSGHVPKFDPSNKQFGCLMDSPALHFTMKLIDKDDGTSVQKAFYNQLFNATFTQLGCASNKEAANTKNCDAFIFDITPLFNQPLSKIWYVHCTYSISVDRSGRSKR</sequence>